<dbReference type="RefSeq" id="XP_024501324.1">
    <property type="nucleotide sequence ID" value="XM_024647224.1"/>
</dbReference>
<dbReference type="WormBase" id="SRAE_1000039600">
    <property type="protein sequence ID" value="SRP06755"/>
    <property type="gene ID" value="WBGene00256992"/>
</dbReference>
<dbReference type="WBParaSite" id="SRAE_1000039600.1">
    <property type="protein sequence ID" value="SRAE_1000039600.1"/>
    <property type="gene ID" value="WBGene00256992"/>
</dbReference>
<dbReference type="EMBL" id="LN609528">
    <property type="protein sequence ID" value="CEF62122.1"/>
    <property type="molecule type" value="Genomic_DNA"/>
</dbReference>
<keyword evidence="3" id="KW-1185">Reference proteome</keyword>
<proteinExistence type="predicted"/>
<feature type="chain" id="PRO_5015030348" evidence="1">
    <location>
        <begin position="20"/>
        <end position="120"/>
    </location>
</feature>
<organism evidence="2">
    <name type="scientific">Strongyloides ratti</name>
    <name type="common">Parasitic roundworm</name>
    <dbReference type="NCBI Taxonomy" id="34506"/>
    <lineage>
        <taxon>Eukaryota</taxon>
        <taxon>Metazoa</taxon>
        <taxon>Ecdysozoa</taxon>
        <taxon>Nematoda</taxon>
        <taxon>Chromadorea</taxon>
        <taxon>Rhabditida</taxon>
        <taxon>Tylenchina</taxon>
        <taxon>Panagrolaimomorpha</taxon>
        <taxon>Strongyloidoidea</taxon>
        <taxon>Strongyloididae</taxon>
        <taxon>Strongyloides</taxon>
    </lineage>
</organism>
<dbReference type="GeneID" id="36374487"/>
<evidence type="ECO:0000313" key="2">
    <source>
        <dbReference type="EMBL" id="CEF62122.1"/>
    </source>
</evidence>
<accession>A0A090L1Y8</accession>
<dbReference type="Proteomes" id="UP000035682">
    <property type="component" value="Unplaced"/>
</dbReference>
<evidence type="ECO:0000313" key="4">
    <source>
        <dbReference type="WBParaSite" id="SRAE_1000039600.1"/>
    </source>
</evidence>
<evidence type="ECO:0000256" key="1">
    <source>
        <dbReference type="SAM" id="SignalP"/>
    </source>
</evidence>
<name>A0A090L1Y8_STRRB</name>
<dbReference type="CTD" id="36374487"/>
<feature type="signal peptide" evidence="1">
    <location>
        <begin position="1"/>
        <end position="19"/>
    </location>
</feature>
<protein>
    <submittedName>
        <fullName evidence="4">Gingipain propeptide domain-containing protein</fullName>
    </submittedName>
</protein>
<evidence type="ECO:0000313" key="3">
    <source>
        <dbReference type="Proteomes" id="UP000035682"/>
    </source>
</evidence>
<reference evidence="2 3" key="1">
    <citation type="submission" date="2014-09" db="EMBL/GenBank/DDBJ databases">
        <authorList>
            <person name="Martin A.A."/>
        </authorList>
    </citation>
    <scope>NUCLEOTIDE SEQUENCE</scope>
    <source>
        <strain evidence="3">ED321</strain>
        <strain evidence="2">ED321 Heterogonic</strain>
    </source>
</reference>
<gene>
    <name evidence="2 4 5" type="ORF">SRAE_1000039600</name>
</gene>
<dbReference type="AlphaFoldDB" id="A0A090L1Y8"/>
<evidence type="ECO:0000313" key="5">
    <source>
        <dbReference type="WormBase" id="SRAE_1000039600"/>
    </source>
</evidence>
<sequence length="120" mass="13582">MIIIKILLLLCLLFINTTSSNVAVYQIKLGDSLEFDFGRSVKQLQVKRNLGKGIEKIFPSYDPDDSVNKNKKTSYPSNAYLSKEGLLIIDPVTEEDYGIYMSDVNYHPHFSNPILKVVPV</sequence>
<keyword evidence="1" id="KW-0732">Signal</keyword>
<reference evidence="4" key="2">
    <citation type="submission" date="2020-12" db="UniProtKB">
        <authorList>
            <consortium name="WormBaseParasite"/>
        </authorList>
    </citation>
    <scope>IDENTIFICATION</scope>
</reference>